<dbReference type="Proteomes" id="UP000286246">
    <property type="component" value="Unassembled WGS sequence"/>
</dbReference>
<accession>A0A420BLP5</accession>
<proteinExistence type="predicted"/>
<dbReference type="AlphaFoldDB" id="A0A420BLP5"/>
<protein>
    <submittedName>
        <fullName evidence="1">Uncharacterized protein</fullName>
    </submittedName>
</protein>
<evidence type="ECO:0000313" key="2">
    <source>
        <dbReference type="Proteomes" id="UP000286246"/>
    </source>
</evidence>
<dbReference type="RefSeq" id="WP_208642516.1">
    <property type="nucleotide sequence ID" value="NZ_RAPY01000001.1"/>
</dbReference>
<keyword evidence="2" id="KW-1185">Reference proteome</keyword>
<sequence>MGFDISYHPISEEQINTWYFEVITNPEKIEALASDHQIDDFYKTKYQDTINAGRETDQNDYFDKTHGFFIAVVQGFFETYFYVRGGALSFSENKQLDSYYKKWEEFIPIGSLTKKVQNRLVENYCSGVYISADQVVRLLDDYHHNLEIKSELDQLFSDGRINIFLKALNFAKERGLGLLEATEVVEPQPLDLNESKSYSNLFNCDKEGTLLYQTTAFEQIKNIEQRNGLPENEILHNVKVEKVHVEPASTTTDTEKTDEVIQKKGFWKRLFG</sequence>
<organism evidence="1 2">
    <name type="scientific">Sphingobacterium detergens</name>
    <dbReference type="NCBI Taxonomy" id="1145106"/>
    <lineage>
        <taxon>Bacteria</taxon>
        <taxon>Pseudomonadati</taxon>
        <taxon>Bacteroidota</taxon>
        <taxon>Sphingobacteriia</taxon>
        <taxon>Sphingobacteriales</taxon>
        <taxon>Sphingobacteriaceae</taxon>
        <taxon>Sphingobacterium</taxon>
    </lineage>
</organism>
<reference evidence="1 2" key="1">
    <citation type="submission" date="2018-09" db="EMBL/GenBank/DDBJ databases">
        <title>Genomic Encyclopedia of Type Strains, Phase III (KMG-III): the genomes of soil and plant-associated and newly described type strains.</title>
        <authorList>
            <person name="Whitman W."/>
        </authorList>
    </citation>
    <scope>NUCLEOTIDE SEQUENCE [LARGE SCALE GENOMIC DNA]</scope>
    <source>
        <strain evidence="1 2">CECT 7938</strain>
    </source>
</reference>
<dbReference type="EMBL" id="RAPY01000001">
    <property type="protein sequence ID" value="RKE57600.1"/>
    <property type="molecule type" value="Genomic_DNA"/>
</dbReference>
<comment type="caution">
    <text evidence="1">The sequence shown here is derived from an EMBL/GenBank/DDBJ whole genome shotgun (WGS) entry which is preliminary data.</text>
</comment>
<evidence type="ECO:0000313" key="1">
    <source>
        <dbReference type="EMBL" id="RKE57600.1"/>
    </source>
</evidence>
<gene>
    <name evidence="1" type="ORF">DFQ12_2491</name>
</gene>
<name>A0A420BLP5_SPHD1</name>